<dbReference type="InterPro" id="IPR014646">
    <property type="entry name" value="Rfa2/RPA32"/>
</dbReference>
<proteinExistence type="inferred from homology"/>
<dbReference type="GO" id="GO:0006260">
    <property type="term" value="P:DNA replication"/>
    <property type="evidence" value="ECO:0007669"/>
    <property type="project" value="UniProtKB-KW"/>
</dbReference>
<evidence type="ECO:0000256" key="5">
    <source>
        <dbReference type="ARBA" id="ARBA00023242"/>
    </source>
</evidence>
<name>A0A0R3TM51_RODNA</name>
<dbReference type="FunFam" id="1.10.10.10:FF:000168">
    <property type="entry name" value="Replication protein A 32 kDa subunit"/>
    <property type="match status" value="1"/>
</dbReference>
<dbReference type="GO" id="GO:0003697">
    <property type="term" value="F:single-stranded DNA binding"/>
    <property type="evidence" value="ECO:0007669"/>
    <property type="project" value="TreeGrafter"/>
</dbReference>
<dbReference type="GO" id="GO:0006289">
    <property type="term" value="P:nucleotide-excision repair"/>
    <property type="evidence" value="ECO:0007669"/>
    <property type="project" value="TreeGrafter"/>
</dbReference>
<dbReference type="Gene3D" id="2.40.50.140">
    <property type="entry name" value="Nucleic acid-binding proteins"/>
    <property type="match status" value="1"/>
</dbReference>
<reference evidence="9" key="1">
    <citation type="submission" date="2016-04" db="UniProtKB">
        <authorList>
            <consortium name="WormBaseParasite"/>
        </authorList>
    </citation>
    <scope>IDENTIFICATION</scope>
</reference>
<dbReference type="WBParaSite" id="HNAJ_0000837201-mRNA-1">
    <property type="protein sequence ID" value="HNAJ_0000837201-mRNA-1"/>
    <property type="gene ID" value="HNAJ_0000837201"/>
</dbReference>
<evidence type="ECO:0000313" key="8">
    <source>
        <dbReference type="Proteomes" id="UP000278807"/>
    </source>
</evidence>
<evidence type="ECO:0000256" key="2">
    <source>
        <dbReference type="ARBA" id="ARBA00007815"/>
    </source>
</evidence>
<gene>
    <name evidence="7" type="ORF">HNAJ_LOCUS8368</name>
</gene>
<dbReference type="PIRSF" id="PIRSF036949">
    <property type="entry name" value="RPA32"/>
    <property type="match status" value="1"/>
</dbReference>
<dbReference type="Gene3D" id="1.10.10.10">
    <property type="entry name" value="Winged helix-like DNA-binding domain superfamily/Winged helix DNA-binding domain"/>
    <property type="match status" value="1"/>
</dbReference>
<dbReference type="InterPro" id="IPR014892">
    <property type="entry name" value="RPA_C"/>
</dbReference>
<evidence type="ECO:0000259" key="6">
    <source>
        <dbReference type="Pfam" id="PF08784"/>
    </source>
</evidence>
<keyword evidence="8" id="KW-1185">Reference proteome</keyword>
<dbReference type="CDD" id="cd04478">
    <property type="entry name" value="RPA2_DBD_D"/>
    <property type="match status" value="1"/>
</dbReference>
<feature type="domain" description="Replication protein A C-terminal" evidence="6">
    <location>
        <begin position="168"/>
        <end position="249"/>
    </location>
</feature>
<dbReference type="InterPro" id="IPR036388">
    <property type="entry name" value="WH-like_DNA-bd_sf"/>
</dbReference>
<evidence type="ECO:0000256" key="1">
    <source>
        <dbReference type="ARBA" id="ARBA00004123"/>
    </source>
</evidence>
<protein>
    <submittedName>
        <fullName evidence="9">RPA_C domain-containing protein</fullName>
    </submittedName>
</protein>
<accession>A0A0R3TM51</accession>
<dbReference type="InterPro" id="IPR036390">
    <property type="entry name" value="WH_DNA-bd_sf"/>
</dbReference>
<comment type="subcellular location">
    <subcellularLocation>
        <location evidence="1">Nucleus</location>
    </subcellularLocation>
</comment>
<dbReference type="SUPFAM" id="SSF46785">
    <property type="entry name" value="Winged helix' DNA-binding domain"/>
    <property type="match status" value="1"/>
</dbReference>
<evidence type="ECO:0000313" key="7">
    <source>
        <dbReference type="EMBL" id="VDO04296.1"/>
    </source>
</evidence>
<dbReference type="OrthoDB" id="25571at2759"/>
<dbReference type="GO" id="GO:0035861">
    <property type="term" value="C:site of double-strand break"/>
    <property type="evidence" value="ECO:0007669"/>
    <property type="project" value="TreeGrafter"/>
</dbReference>
<dbReference type="PANTHER" id="PTHR13989:SF16">
    <property type="entry name" value="REPLICATION PROTEIN A2"/>
    <property type="match status" value="1"/>
</dbReference>
<keyword evidence="4" id="KW-0238">DNA-binding</keyword>
<dbReference type="AlphaFoldDB" id="A0A0R3TM51"/>
<reference evidence="7 8" key="2">
    <citation type="submission" date="2018-11" db="EMBL/GenBank/DDBJ databases">
        <authorList>
            <consortium name="Pathogen Informatics"/>
        </authorList>
    </citation>
    <scope>NUCLEOTIDE SEQUENCE [LARGE SCALE GENOMIC DNA]</scope>
</reference>
<dbReference type="GO" id="GO:0005662">
    <property type="term" value="C:DNA replication factor A complex"/>
    <property type="evidence" value="ECO:0007669"/>
    <property type="project" value="TreeGrafter"/>
</dbReference>
<dbReference type="GO" id="GO:0000724">
    <property type="term" value="P:double-strand break repair via homologous recombination"/>
    <property type="evidence" value="ECO:0007669"/>
    <property type="project" value="TreeGrafter"/>
</dbReference>
<evidence type="ECO:0000313" key="9">
    <source>
        <dbReference type="WBParaSite" id="HNAJ_0000837201-mRNA-1"/>
    </source>
</evidence>
<dbReference type="GO" id="GO:0000781">
    <property type="term" value="C:chromosome, telomeric region"/>
    <property type="evidence" value="ECO:0007669"/>
    <property type="project" value="TreeGrafter"/>
</dbReference>
<comment type="similarity">
    <text evidence="2">Belongs to the replication factor A protein 2 family.</text>
</comment>
<dbReference type="EMBL" id="UZAE01012272">
    <property type="protein sequence ID" value="VDO04296.1"/>
    <property type="molecule type" value="Genomic_DNA"/>
</dbReference>
<keyword evidence="3" id="KW-0235">DNA replication</keyword>
<evidence type="ECO:0000256" key="4">
    <source>
        <dbReference type="ARBA" id="ARBA00023125"/>
    </source>
</evidence>
<evidence type="ECO:0000256" key="3">
    <source>
        <dbReference type="ARBA" id="ARBA00022705"/>
    </source>
</evidence>
<dbReference type="Pfam" id="PF08784">
    <property type="entry name" value="RPA_C"/>
    <property type="match status" value="1"/>
</dbReference>
<keyword evidence="5" id="KW-0539">Nucleus</keyword>
<dbReference type="InterPro" id="IPR012340">
    <property type="entry name" value="NA-bd_OB-fold"/>
</dbReference>
<dbReference type="SUPFAM" id="SSF50249">
    <property type="entry name" value="Nucleic acid-binding proteins"/>
    <property type="match status" value="1"/>
</dbReference>
<dbReference type="Proteomes" id="UP000278807">
    <property type="component" value="Unassembled WGS sequence"/>
</dbReference>
<dbReference type="PANTHER" id="PTHR13989">
    <property type="entry name" value="REPLICATION PROTEIN A-RELATED"/>
    <property type="match status" value="1"/>
</dbReference>
<dbReference type="STRING" id="102285.A0A0R3TM51"/>
<dbReference type="InterPro" id="IPR040260">
    <property type="entry name" value="RFA2-like"/>
</dbReference>
<organism evidence="9">
    <name type="scientific">Rodentolepis nana</name>
    <name type="common">Dwarf tapeworm</name>
    <name type="synonym">Hymenolepis nana</name>
    <dbReference type="NCBI Taxonomy" id="102285"/>
    <lineage>
        <taxon>Eukaryota</taxon>
        <taxon>Metazoa</taxon>
        <taxon>Spiralia</taxon>
        <taxon>Lophotrochozoa</taxon>
        <taxon>Platyhelminthes</taxon>
        <taxon>Cestoda</taxon>
        <taxon>Eucestoda</taxon>
        <taxon>Cyclophyllidea</taxon>
        <taxon>Hymenolepididae</taxon>
        <taxon>Rodentolepis</taxon>
    </lineage>
</organism>
<sequence>MWSSADFGSFSTNSDVGGGFFKNFPAADSKKGMNSRGLVPCTCAEICSATQDGDKFVSSTGIHFSQVTLVGVVRSVNESSTRFDYEVDDYTGPSILVKQFVDDEDSSTEHGGSRAIRELTYVRVYGHVRSFQGTINVVAFKVVPVTDMNELTCHILETIYARMVHAKSNNTNSTDISSKDVSMIPVTNIRGLTVLQSQVLSCVRAAVDDDGITISQICEKLRGVPERQIRDELDFLSAEGHVYSTVDDNHFRVTEK</sequence>